<dbReference type="AlphaFoldDB" id="A0A318SA14"/>
<reference evidence="1 2" key="1">
    <citation type="submission" date="2018-06" db="EMBL/GenBank/DDBJ databases">
        <title>Genomic Encyclopedia of Type Strains, Phase IV (KMG-IV): sequencing the most valuable type-strain genomes for metagenomic binning, comparative biology and taxonomic classification.</title>
        <authorList>
            <person name="Goeker M."/>
        </authorList>
    </citation>
    <scope>NUCLEOTIDE SEQUENCE [LARGE SCALE GENOMIC DNA]</scope>
    <source>
        <strain evidence="1 2">DSM 18048</strain>
    </source>
</reference>
<sequence>MTVVASMTISRYDGARAVRGFLKMGSDRAALARVSGLRFVRLLGTGRGSDLSLGADLRRWARFAVWEDEAAFHAFEATEWRARERRGASETCTLLLRPLRWRGTWSGRNPFGTPPFADAHDGPLAVLTRGTIKPRLARAFWASVPSSQAGLHDQPGLVASLGVGEAPLLYQATFSVWRDAASVRDFAYKQGGHREAITRTRELGWYAEEMFARFAVSDVVGTLNGRDLAFLCYNSGPGRNAVAREQREESPGTTGQDAS</sequence>
<dbReference type="EMBL" id="QJSX01000004">
    <property type="protein sequence ID" value="PYE54900.1"/>
    <property type="molecule type" value="Genomic_DNA"/>
</dbReference>
<evidence type="ECO:0000313" key="1">
    <source>
        <dbReference type="EMBL" id="PYE54900.1"/>
    </source>
</evidence>
<accession>A0A318SA14</accession>
<keyword evidence="2" id="KW-1185">Reference proteome</keyword>
<gene>
    <name evidence="1" type="ORF">DES52_104172</name>
</gene>
<proteinExistence type="predicted"/>
<dbReference type="CDD" id="cd21650">
    <property type="entry name" value="CrtA-like"/>
    <property type="match status" value="1"/>
</dbReference>
<organism evidence="1 2">
    <name type="scientific">Deinococcus yavapaiensis KR-236</name>
    <dbReference type="NCBI Taxonomy" id="694435"/>
    <lineage>
        <taxon>Bacteria</taxon>
        <taxon>Thermotogati</taxon>
        <taxon>Deinococcota</taxon>
        <taxon>Deinococci</taxon>
        <taxon>Deinococcales</taxon>
        <taxon>Deinococcaceae</taxon>
        <taxon>Deinococcus</taxon>
    </lineage>
</organism>
<dbReference type="InterPro" id="IPR049574">
    <property type="entry name" value="CrtA-like"/>
</dbReference>
<name>A0A318SA14_9DEIO</name>
<dbReference type="Proteomes" id="UP000248326">
    <property type="component" value="Unassembled WGS sequence"/>
</dbReference>
<comment type="caution">
    <text evidence="1">The sequence shown here is derived from an EMBL/GenBank/DDBJ whole genome shotgun (WGS) entry which is preliminary data.</text>
</comment>
<protein>
    <submittedName>
        <fullName evidence="1">Uncharacterized protein DUF3291</fullName>
    </submittedName>
</protein>
<evidence type="ECO:0000313" key="2">
    <source>
        <dbReference type="Proteomes" id="UP000248326"/>
    </source>
</evidence>